<dbReference type="RefSeq" id="WP_106873992.1">
    <property type="nucleotide sequence ID" value="NZ_CP027845.1"/>
</dbReference>
<sequence>MSKINKYMGHTVQTDQNSQIGTMIAEHLKKPEDDINSRLGKIKKHFGPGKGGWSLALEGNQQLDELPVKELETHNETIVEKIGDINDHLIPVEG</sequence>
<dbReference type="KEGG" id="ptc:phytr_1600"/>
<keyword evidence="2" id="KW-1185">Reference proteome</keyword>
<proteinExistence type="predicted"/>
<protein>
    <submittedName>
        <fullName evidence="1">Uncharacterized protein</fullName>
    </submittedName>
</protein>
<evidence type="ECO:0000313" key="2">
    <source>
        <dbReference type="Proteomes" id="UP000241762"/>
    </source>
</evidence>
<reference evidence="1 2" key="1">
    <citation type="submission" date="2018-03" db="EMBL/GenBank/DDBJ databases">
        <title>A gene transfer event suggests a long-term partnership between eustigmatophyte algae and a novel lineage of endosymbiotic bacteria.</title>
        <authorList>
            <person name="Yurchenko T."/>
            <person name="Sevcikova T."/>
            <person name="Pribyl P."/>
            <person name="El Karkouri K."/>
            <person name="Klimes V."/>
            <person name="Amaral R."/>
            <person name="Zbrankova V."/>
            <person name="Kim E."/>
            <person name="Raoult D."/>
            <person name="Santos L.M.A."/>
            <person name="Elias M."/>
        </authorList>
    </citation>
    <scope>NUCLEOTIDE SEQUENCE [LARGE SCALE GENOMIC DNA]</scope>
    <source>
        <strain evidence="1">CCALA 838</strain>
    </source>
</reference>
<gene>
    <name evidence="1" type="ORF">phytr_1600</name>
</gene>
<dbReference type="Proteomes" id="UP000241762">
    <property type="component" value="Chromosome"/>
</dbReference>
<accession>A0A2P1P770</accession>
<organism evidence="1 2">
    <name type="scientific">Candidatus Phycorickettsia trachydisci</name>
    <dbReference type="NCBI Taxonomy" id="2115978"/>
    <lineage>
        <taxon>Bacteria</taxon>
        <taxon>Pseudomonadati</taxon>
        <taxon>Pseudomonadota</taxon>
        <taxon>Alphaproteobacteria</taxon>
        <taxon>Rickettsiales</taxon>
        <taxon>Rickettsiaceae</taxon>
        <taxon>Candidatus Phycorickettsia</taxon>
    </lineage>
</organism>
<name>A0A2P1P770_9RICK</name>
<evidence type="ECO:0000313" key="1">
    <source>
        <dbReference type="EMBL" id="AVP87119.1"/>
    </source>
</evidence>
<dbReference type="AlphaFoldDB" id="A0A2P1P770"/>
<dbReference type="EMBL" id="CP027845">
    <property type="protein sequence ID" value="AVP87119.1"/>
    <property type="molecule type" value="Genomic_DNA"/>
</dbReference>